<evidence type="ECO:0000256" key="1">
    <source>
        <dbReference type="PROSITE-ProRule" id="PRU00339"/>
    </source>
</evidence>
<keyword evidence="2" id="KW-0732">Signal</keyword>
<dbReference type="Proteomes" id="UP000221024">
    <property type="component" value="Unassembled WGS sequence"/>
</dbReference>
<gene>
    <name evidence="3" type="ORF">CRI93_12655</name>
</gene>
<sequence length="255" mass="27713">MSRLMHSLLLALLLALWIPLAAAAQPVDSLLTQGISQLTDGVTRGHAPTVQQARALFERASSSDARPALSHYYTALASYRLIDLVDDEDRSDAYMDDAQTHLEAALDHRSGWAEANALLALVYGRKAAGGMISGMRYGSKSNNAIERAREAAPNNPRVLLAQGISLYNTPSMWGGDTDEAIARLQEATNRFANTSPTDPLQPNWGHADAYAWLGIAHANDNRPREARAAFENALDVRPGYGWVQHVLMPELAAAE</sequence>
<feature type="chain" id="PRO_5013581449" evidence="2">
    <location>
        <begin position="24"/>
        <end position="255"/>
    </location>
</feature>
<name>A0A2H3P2V4_9BACT</name>
<dbReference type="RefSeq" id="WP_098063003.1">
    <property type="nucleotide sequence ID" value="NZ_PDEP01000013.1"/>
</dbReference>
<protein>
    <submittedName>
        <fullName evidence="3">Uncharacterized protein</fullName>
    </submittedName>
</protein>
<reference evidence="3 4" key="1">
    <citation type="submission" date="2017-10" db="EMBL/GenBank/DDBJ databases">
        <title>Draft genome of Longimonas halophila.</title>
        <authorList>
            <person name="Goh K.M."/>
            <person name="Shamsir M.S."/>
            <person name="Lim S.W."/>
        </authorList>
    </citation>
    <scope>NUCLEOTIDE SEQUENCE [LARGE SCALE GENOMIC DNA]</scope>
    <source>
        <strain evidence="3 4">KCTC 42399</strain>
    </source>
</reference>
<feature type="repeat" description="TPR" evidence="1">
    <location>
        <begin position="207"/>
        <end position="240"/>
    </location>
</feature>
<dbReference type="EMBL" id="PDEP01000013">
    <property type="protein sequence ID" value="PEN05541.1"/>
    <property type="molecule type" value="Genomic_DNA"/>
</dbReference>
<evidence type="ECO:0000256" key="2">
    <source>
        <dbReference type="SAM" id="SignalP"/>
    </source>
</evidence>
<dbReference type="InterPro" id="IPR019734">
    <property type="entry name" value="TPR_rpt"/>
</dbReference>
<proteinExistence type="predicted"/>
<dbReference type="OrthoDB" id="1494029at2"/>
<organism evidence="3 4">
    <name type="scientific">Longimonas halophila</name>
    <dbReference type="NCBI Taxonomy" id="1469170"/>
    <lineage>
        <taxon>Bacteria</taxon>
        <taxon>Pseudomonadati</taxon>
        <taxon>Rhodothermota</taxon>
        <taxon>Rhodothermia</taxon>
        <taxon>Rhodothermales</taxon>
        <taxon>Salisaetaceae</taxon>
        <taxon>Longimonas</taxon>
    </lineage>
</organism>
<comment type="caution">
    <text evidence="3">The sequence shown here is derived from an EMBL/GenBank/DDBJ whole genome shotgun (WGS) entry which is preliminary data.</text>
</comment>
<keyword evidence="1" id="KW-0802">TPR repeat</keyword>
<evidence type="ECO:0000313" key="3">
    <source>
        <dbReference type="EMBL" id="PEN05541.1"/>
    </source>
</evidence>
<dbReference type="AlphaFoldDB" id="A0A2H3P2V4"/>
<dbReference type="PROSITE" id="PS50005">
    <property type="entry name" value="TPR"/>
    <property type="match status" value="1"/>
</dbReference>
<dbReference type="SUPFAM" id="SSF48452">
    <property type="entry name" value="TPR-like"/>
    <property type="match status" value="2"/>
</dbReference>
<evidence type="ECO:0000313" key="4">
    <source>
        <dbReference type="Proteomes" id="UP000221024"/>
    </source>
</evidence>
<dbReference type="InterPro" id="IPR011990">
    <property type="entry name" value="TPR-like_helical_dom_sf"/>
</dbReference>
<keyword evidence="4" id="KW-1185">Reference proteome</keyword>
<accession>A0A2H3P2V4</accession>
<dbReference type="Gene3D" id="1.25.40.10">
    <property type="entry name" value="Tetratricopeptide repeat domain"/>
    <property type="match status" value="1"/>
</dbReference>
<feature type="signal peptide" evidence="2">
    <location>
        <begin position="1"/>
        <end position="23"/>
    </location>
</feature>